<dbReference type="RefSeq" id="WP_204964139.1">
    <property type="nucleotide sequence ID" value="NZ_BAAAUR010000010.1"/>
</dbReference>
<gene>
    <name evidence="4" type="ORF">GCM10017591_07240</name>
</gene>
<dbReference type="Proteomes" id="UP001142291">
    <property type="component" value="Unassembled WGS sequence"/>
</dbReference>
<feature type="transmembrane region" description="Helical" evidence="2">
    <location>
        <begin position="62"/>
        <end position="83"/>
    </location>
</feature>
<feature type="compositionally biased region" description="Basic and acidic residues" evidence="1">
    <location>
        <begin position="37"/>
        <end position="46"/>
    </location>
</feature>
<keyword evidence="2" id="KW-1133">Transmembrane helix</keyword>
<evidence type="ECO:0000259" key="3">
    <source>
        <dbReference type="Pfam" id="PF13462"/>
    </source>
</evidence>
<name>A0A9W6HLD4_9MICO</name>
<comment type="caution">
    <text evidence="4">The sequence shown here is derived from an EMBL/GenBank/DDBJ whole genome shotgun (WGS) entry which is preliminary data.</text>
</comment>
<dbReference type="AlphaFoldDB" id="A0A9W6HLD4"/>
<feature type="region of interest" description="Disordered" evidence="1">
    <location>
        <begin position="113"/>
        <end position="137"/>
    </location>
</feature>
<feature type="compositionally biased region" description="Low complexity" evidence="1">
    <location>
        <begin position="9"/>
        <end position="33"/>
    </location>
</feature>
<feature type="compositionally biased region" description="Polar residues" evidence="1">
    <location>
        <begin position="123"/>
        <end position="137"/>
    </location>
</feature>
<sequence length="338" mass="34330">MSSDDTPHAPSGDDSSTPSSVGSSEVASTAAGAGAPGRRDAVREKAQQVQVKQTRVRVARRSAIVVVIVALVAVVGVAVAWTVGGAASKPQLSPDSANHDGFVVTTISRGAAVASPDDGATPDATQPAASTPSPRVSATSAAPVNIHVYVDYLSPSGREWQLANSAQLSSWVADGAVTLTYHPVAMLTAKSNGTKYSLRAANAAACVGSYSPNSFFTFNDDLLSRQPAVDSDGFSDKDLADIAQANGGEDPKALRECIETERYASWVKAATERAVAGVDGSDGVALSGNAMITVNGQPYQGDMGDAAEFSQFVLTSASGKSAKAAATASPTPSPSTTP</sequence>
<evidence type="ECO:0000256" key="1">
    <source>
        <dbReference type="SAM" id="MobiDB-lite"/>
    </source>
</evidence>
<proteinExistence type="predicted"/>
<organism evidence="4 5">
    <name type="scientific">Microbacterium dextranolyticum</name>
    <dbReference type="NCBI Taxonomy" id="36806"/>
    <lineage>
        <taxon>Bacteria</taxon>
        <taxon>Bacillati</taxon>
        <taxon>Actinomycetota</taxon>
        <taxon>Actinomycetes</taxon>
        <taxon>Micrococcales</taxon>
        <taxon>Microbacteriaceae</taxon>
        <taxon>Microbacterium</taxon>
    </lineage>
</organism>
<evidence type="ECO:0000313" key="4">
    <source>
        <dbReference type="EMBL" id="GLJ94663.1"/>
    </source>
</evidence>
<reference evidence="4" key="1">
    <citation type="journal article" date="2014" name="Int. J. Syst. Evol. Microbiol.">
        <title>Complete genome sequence of Corynebacterium casei LMG S-19264T (=DSM 44701T), isolated from a smear-ripened cheese.</title>
        <authorList>
            <consortium name="US DOE Joint Genome Institute (JGI-PGF)"/>
            <person name="Walter F."/>
            <person name="Albersmeier A."/>
            <person name="Kalinowski J."/>
            <person name="Ruckert C."/>
        </authorList>
    </citation>
    <scope>NUCLEOTIDE SEQUENCE</scope>
    <source>
        <strain evidence="4">VKM Ac-1940</strain>
    </source>
</reference>
<feature type="region of interest" description="Disordered" evidence="1">
    <location>
        <begin position="1"/>
        <end position="54"/>
    </location>
</feature>
<protein>
    <recommendedName>
        <fullName evidence="3">Thioredoxin-like fold domain-containing protein</fullName>
    </recommendedName>
</protein>
<evidence type="ECO:0000256" key="2">
    <source>
        <dbReference type="SAM" id="Phobius"/>
    </source>
</evidence>
<dbReference type="InterPro" id="IPR036249">
    <property type="entry name" value="Thioredoxin-like_sf"/>
</dbReference>
<reference evidence="4" key="2">
    <citation type="submission" date="2023-01" db="EMBL/GenBank/DDBJ databases">
        <authorList>
            <person name="Sun Q."/>
            <person name="Evtushenko L."/>
        </authorList>
    </citation>
    <scope>NUCLEOTIDE SEQUENCE</scope>
    <source>
        <strain evidence="4">VKM Ac-1940</strain>
    </source>
</reference>
<evidence type="ECO:0000313" key="5">
    <source>
        <dbReference type="Proteomes" id="UP001142291"/>
    </source>
</evidence>
<dbReference type="SUPFAM" id="SSF52833">
    <property type="entry name" value="Thioredoxin-like"/>
    <property type="match status" value="1"/>
</dbReference>
<feature type="domain" description="Thioredoxin-like fold" evidence="3">
    <location>
        <begin position="139"/>
        <end position="274"/>
    </location>
</feature>
<keyword evidence="2" id="KW-0472">Membrane</keyword>
<dbReference type="Pfam" id="PF13462">
    <property type="entry name" value="Thioredoxin_4"/>
    <property type="match status" value="1"/>
</dbReference>
<keyword evidence="5" id="KW-1185">Reference proteome</keyword>
<keyword evidence="2" id="KW-0812">Transmembrane</keyword>
<accession>A0A9W6HLD4</accession>
<dbReference type="Gene3D" id="3.40.30.10">
    <property type="entry name" value="Glutaredoxin"/>
    <property type="match status" value="1"/>
</dbReference>
<dbReference type="InterPro" id="IPR012336">
    <property type="entry name" value="Thioredoxin-like_fold"/>
</dbReference>
<dbReference type="EMBL" id="BSER01000003">
    <property type="protein sequence ID" value="GLJ94663.1"/>
    <property type="molecule type" value="Genomic_DNA"/>
</dbReference>